<reference evidence="1 2" key="1">
    <citation type="submission" date="2018-06" db="EMBL/GenBank/DDBJ databases">
        <authorList>
            <consortium name="Pathogen Informatics"/>
            <person name="Doyle S."/>
        </authorList>
    </citation>
    <scope>NUCLEOTIDE SEQUENCE [LARGE SCALE GENOMIC DNA]</scope>
    <source>
        <strain evidence="1 2">NCTC13645</strain>
    </source>
</reference>
<sequence length="119" mass="14308">MELIENPTCDLCQQPLSDLEVLRGLFILKPCIICRTCKKRFERITGLKCRQCGRDVAEVDDNQCLDCRVWMKRTNGQIKHVSLYHYNEIMQHYFKYYKFQGGYHLSQLFVLKYNELYEK</sequence>
<dbReference type="PANTHER" id="PTHR47505:SF1">
    <property type="entry name" value="DNA UTILIZATION PROTEIN YHGH"/>
    <property type="match status" value="1"/>
</dbReference>
<protein>
    <recommendedName>
        <fullName evidence="3">ComF family protein</fullName>
    </recommendedName>
</protein>
<dbReference type="AlphaFoldDB" id="A0A380NWA8"/>
<evidence type="ECO:0000313" key="2">
    <source>
        <dbReference type="Proteomes" id="UP000254621"/>
    </source>
</evidence>
<accession>A0A380NWA8</accession>
<evidence type="ECO:0000313" key="1">
    <source>
        <dbReference type="EMBL" id="SUP52294.1"/>
    </source>
</evidence>
<dbReference type="STRING" id="1629.IV50_GL001452"/>
<dbReference type="InterPro" id="IPR051910">
    <property type="entry name" value="ComF/GntX_DNA_util-trans"/>
</dbReference>
<dbReference type="Proteomes" id="UP000254621">
    <property type="component" value="Unassembled WGS sequence"/>
</dbReference>
<gene>
    <name evidence="1" type="ORF">NCTC13645_00173</name>
</gene>
<dbReference type="PANTHER" id="PTHR47505">
    <property type="entry name" value="DNA UTILIZATION PROTEIN YHGH"/>
    <property type="match status" value="1"/>
</dbReference>
<organism evidence="1 2">
    <name type="scientific">Weissella viridescens</name>
    <name type="common">Lactobacillus viridescens</name>
    <dbReference type="NCBI Taxonomy" id="1629"/>
    <lineage>
        <taxon>Bacteria</taxon>
        <taxon>Bacillati</taxon>
        <taxon>Bacillota</taxon>
        <taxon>Bacilli</taxon>
        <taxon>Lactobacillales</taxon>
        <taxon>Lactobacillaceae</taxon>
        <taxon>Weissella</taxon>
    </lineage>
</organism>
<proteinExistence type="predicted"/>
<dbReference type="EMBL" id="UHIV01000001">
    <property type="protein sequence ID" value="SUP52294.1"/>
    <property type="molecule type" value="Genomic_DNA"/>
</dbReference>
<evidence type="ECO:0008006" key="3">
    <source>
        <dbReference type="Google" id="ProtNLM"/>
    </source>
</evidence>
<name>A0A380NWA8_WEIVI</name>